<sequence length="66" mass="7406">MINESISFSKAKKAGRVAMVIYVLSGIAIVETCEPNIKRFINDLWQLSNLFILLESLSNNGKYSII</sequence>
<evidence type="ECO:0000313" key="1">
    <source>
        <dbReference type="EMBL" id="APH04952.1"/>
    </source>
</evidence>
<dbReference type="Proteomes" id="UP000181936">
    <property type="component" value="Chromosome"/>
</dbReference>
<evidence type="ECO:0000313" key="2">
    <source>
        <dbReference type="Proteomes" id="UP000181936"/>
    </source>
</evidence>
<dbReference type="STRING" id="1547283.A9C19_09420"/>
<name>A0A1L3MRK0_9BACI</name>
<dbReference type="KEGG" id="bwh:A9C19_09420"/>
<protein>
    <submittedName>
        <fullName evidence="1">Uncharacterized protein</fullName>
    </submittedName>
</protein>
<accession>A0A1L3MRK0</accession>
<proteinExistence type="predicted"/>
<dbReference type="AlphaFoldDB" id="A0A1L3MRK0"/>
<organism evidence="1 2">
    <name type="scientific">Bacillus weihaiensis</name>
    <dbReference type="NCBI Taxonomy" id="1547283"/>
    <lineage>
        <taxon>Bacteria</taxon>
        <taxon>Bacillati</taxon>
        <taxon>Bacillota</taxon>
        <taxon>Bacilli</taxon>
        <taxon>Bacillales</taxon>
        <taxon>Bacillaceae</taxon>
        <taxon>Bacillus</taxon>
    </lineage>
</organism>
<keyword evidence="2" id="KW-1185">Reference proteome</keyword>
<gene>
    <name evidence="1" type="ORF">A9C19_09420</name>
</gene>
<reference evidence="1 2" key="1">
    <citation type="journal article" date="2016" name="Sci. Rep.">
        <title>Complete genome sequence and transcriptomic analysis of a novel marine strain Bacillus weihaiensis reveals the mechanism of brown algae degradation.</title>
        <authorList>
            <person name="Zhu Y."/>
            <person name="Chen P."/>
            <person name="Bao Y."/>
            <person name="Men Y."/>
            <person name="Zeng Y."/>
            <person name="Yang J."/>
            <person name="Sun J."/>
            <person name="Sun Y."/>
        </authorList>
    </citation>
    <scope>NUCLEOTIDE SEQUENCE [LARGE SCALE GENOMIC DNA]</scope>
    <source>
        <strain evidence="1 2">Alg07</strain>
    </source>
</reference>
<dbReference type="EMBL" id="CP016020">
    <property type="protein sequence ID" value="APH04952.1"/>
    <property type="molecule type" value="Genomic_DNA"/>
</dbReference>